<feature type="region of interest" description="Disordered" evidence="1">
    <location>
        <begin position="253"/>
        <end position="277"/>
    </location>
</feature>
<name>A0AAD3HA19_9STRA</name>
<feature type="compositionally biased region" description="Low complexity" evidence="1">
    <location>
        <begin position="705"/>
        <end position="716"/>
    </location>
</feature>
<feature type="compositionally biased region" description="Polar residues" evidence="1">
    <location>
        <begin position="162"/>
        <end position="175"/>
    </location>
</feature>
<feature type="region of interest" description="Disordered" evidence="1">
    <location>
        <begin position="669"/>
        <end position="743"/>
    </location>
</feature>
<feature type="compositionally biased region" description="Low complexity" evidence="1">
    <location>
        <begin position="346"/>
        <end position="370"/>
    </location>
</feature>
<organism evidence="2 3">
    <name type="scientific">Chaetoceros tenuissimus</name>
    <dbReference type="NCBI Taxonomy" id="426638"/>
    <lineage>
        <taxon>Eukaryota</taxon>
        <taxon>Sar</taxon>
        <taxon>Stramenopiles</taxon>
        <taxon>Ochrophyta</taxon>
        <taxon>Bacillariophyta</taxon>
        <taxon>Coscinodiscophyceae</taxon>
        <taxon>Chaetocerotophycidae</taxon>
        <taxon>Chaetocerotales</taxon>
        <taxon>Chaetocerotaceae</taxon>
        <taxon>Chaetoceros</taxon>
    </lineage>
</organism>
<feature type="region of interest" description="Disordered" evidence="1">
    <location>
        <begin position="157"/>
        <end position="225"/>
    </location>
</feature>
<proteinExistence type="predicted"/>
<feature type="compositionally biased region" description="Basic and acidic residues" evidence="1">
    <location>
        <begin position="605"/>
        <end position="617"/>
    </location>
</feature>
<protein>
    <submittedName>
        <fullName evidence="2">Uncharacterized protein</fullName>
    </submittedName>
</protein>
<feature type="compositionally biased region" description="Basic and acidic residues" evidence="1">
    <location>
        <begin position="629"/>
        <end position="638"/>
    </location>
</feature>
<reference evidence="2 3" key="1">
    <citation type="journal article" date="2021" name="Sci. Rep.">
        <title>The genome of the diatom Chaetoceros tenuissimus carries an ancient integrated fragment of an extant virus.</title>
        <authorList>
            <person name="Hongo Y."/>
            <person name="Kimura K."/>
            <person name="Takaki Y."/>
            <person name="Yoshida Y."/>
            <person name="Baba S."/>
            <person name="Kobayashi G."/>
            <person name="Nagasaki K."/>
            <person name="Hano T."/>
            <person name="Tomaru Y."/>
        </authorList>
    </citation>
    <scope>NUCLEOTIDE SEQUENCE [LARGE SCALE GENOMIC DNA]</scope>
    <source>
        <strain evidence="2 3">NIES-3715</strain>
    </source>
</reference>
<feature type="compositionally biased region" description="Basic and acidic residues" evidence="1">
    <location>
        <begin position="254"/>
        <end position="277"/>
    </location>
</feature>
<sequence length="773" mass="89880">MKNLFTKRNKKKIPDEIAARQVSFKVLKKKTSFEADRRESTQQTSTDAAKFLQRMESIGEVHMDFNNEDMHDELDLIHRHKKSTRQSKKGIQEHHMMNAQKRREVKQSQRNAMAAPIQKLGKMDLHGHDQRAAMTRPRSGSYSNHNQHQNRDLTPAAAATGKTPSSQAVPQTTETRPVRKAAYKRGSMDVCLGFEDSGSEVSKDVNSPPPRKRRSLDMTDNASDDIVQPNLHSMEVDPRIAALHAAAHNMQKQQFEDRRRIHPEPRGPIDNIKPDSMRNRQPIDAEMMNRKRVLQKQVSMPEEAPRQMAQQQFIKQQSMRQFAKAEHEARQVQLLQKQQIAQQQGISQQLRSEQESRQMAQRQQMMKQQSVRLNSVPTQDQRQLLPKQHIMKQQSVRHGPVPLKESPREMQRQIPHQVMKEQQVHDLNRRSLVQDTARDIQAQVQQTANVWDEINSQQFDDRPQVKIQTAQVEQQSRNNMRPDHISAIPIKKSSSRERLVQRDHIPLQSAKNGQVLMRPDQISAIPMNKPPSRERLMQREQIPVKSMQNEQVLIRPDQISAIPIKKRSQPPQNMQEHFRQQGQISSRQLRGSPKIQPQRYPNNKEQPKTTTPKERPNLDLVRNNAPREQTTKVHLDQRKEHDEWYQSELQMPKVPSDQMLRARNARFHQLQKQQSVRTYHSNSSSESRGKDVRTEMMRCRRMNGQSTRTFESNSSSESRESARQSAQVSHHSMDTDVQNNKTDDMIEQMTIVKRRPTLKRGSMDTSLAIIEDL</sequence>
<feature type="compositionally biased region" description="Basic and acidic residues" evidence="1">
    <location>
        <begin position="90"/>
        <end position="107"/>
    </location>
</feature>
<evidence type="ECO:0000256" key="1">
    <source>
        <dbReference type="SAM" id="MobiDB-lite"/>
    </source>
</evidence>
<feature type="region of interest" description="Disordered" evidence="1">
    <location>
        <begin position="346"/>
        <end position="376"/>
    </location>
</feature>
<gene>
    <name evidence="2" type="ORF">CTEN210_11995</name>
</gene>
<dbReference type="EMBL" id="BLLK01000049">
    <property type="protein sequence ID" value="GFH55519.1"/>
    <property type="molecule type" value="Genomic_DNA"/>
</dbReference>
<feature type="region of interest" description="Disordered" evidence="1">
    <location>
        <begin position="549"/>
        <end position="638"/>
    </location>
</feature>
<accession>A0AAD3HA19</accession>
<feature type="compositionally biased region" description="Polar residues" evidence="1">
    <location>
        <begin position="670"/>
        <end position="686"/>
    </location>
</feature>
<comment type="caution">
    <text evidence="2">The sequence shown here is derived from an EMBL/GenBank/DDBJ whole genome shotgun (WGS) entry which is preliminary data.</text>
</comment>
<keyword evidence="3" id="KW-1185">Reference proteome</keyword>
<feature type="compositionally biased region" description="Polar residues" evidence="1">
    <location>
        <begin position="569"/>
        <end position="589"/>
    </location>
</feature>
<dbReference type="AlphaFoldDB" id="A0AAD3HA19"/>
<dbReference type="Proteomes" id="UP001054902">
    <property type="component" value="Unassembled WGS sequence"/>
</dbReference>
<feature type="compositionally biased region" description="Basic and acidic residues" evidence="1">
    <location>
        <begin position="687"/>
        <end position="698"/>
    </location>
</feature>
<evidence type="ECO:0000313" key="2">
    <source>
        <dbReference type="EMBL" id="GFH55519.1"/>
    </source>
</evidence>
<evidence type="ECO:0000313" key="3">
    <source>
        <dbReference type="Proteomes" id="UP001054902"/>
    </source>
</evidence>
<feature type="region of interest" description="Disordered" evidence="1">
    <location>
        <begin position="81"/>
        <end position="112"/>
    </location>
</feature>